<dbReference type="PANTHER" id="PTHR11161:SF0">
    <property type="entry name" value="O-ACYLTRANSFERASE LIKE PROTEIN"/>
    <property type="match status" value="1"/>
</dbReference>
<feature type="transmembrane region" description="Helical" evidence="1">
    <location>
        <begin position="226"/>
        <end position="245"/>
    </location>
</feature>
<name>A0AAD1U1J6_EUPCR</name>
<dbReference type="Pfam" id="PF01757">
    <property type="entry name" value="Acyl_transf_3"/>
    <property type="match status" value="1"/>
</dbReference>
<feature type="transmembrane region" description="Helical" evidence="1">
    <location>
        <begin position="462"/>
        <end position="484"/>
    </location>
</feature>
<feature type="transmembrane region" description="Helical" evidence="1">
    <location>
        <begin position="544"/>
        <end position="561"/>
    </location>
</feature>
<organism evidence="3 4">
    <name type="scientific">Euplotes crassus</name>
    <dbReference type="NCBI Taxonomy" id="5936"/>
    <lineage>
        <taxon>Eukaryota</taxon>
        <taxon>Sar</taxon>
        <taxon>Alveolata</taxon>
        <taxon>Ciliophora</taxon>
        <taxon>Intramacronucleata</taxon>
        <taxon>Spirotrichea</taxon>
        <taxon>Hypotrichia</taxon>
        <taxon>Euplotida</taxon>
        <taxon>Euplotidae</taxon>
        <taxon>Moneuplotes</taxon>
    </lineage>
</organism>
<keyword evidence="1" id="KW-0472">Membrane</keyword>
<dbReference type="GO" id="GO:0016747">
    <property type="term" value="F:acyltransferase activity, transferring groups other than amino-acyl groups"/>
    <property type="evidence" value="ECO:0007669"/>
    <property type="project" value="InterPro"/>
</dbReference>
<keyword evidence="1" id="KW-1133">Transmembrane helix</keyword>
<feature type="domain" description="Acyltransferase 3" evidence="2">
    <location>
        <begin position="198"/>
        <end position="592"/>
    </location>
</feature>
<dbReference type="AlphaFoldDB" id="A0AAD1U1J6"/>
<sequence length="648" mass="73229">MLQCKLCQANDCFSAIFSNPDAILPMVTATGKNINDLGDFDACTLHPGTDYALLYLNGAPIFIGLCVPSSCQKEDLSVLADALTKMAEQNPIPGSPNPKGAIHFPNKEPAKVTTGHVFGFIGFGLFWMCFIIGLFVEYTSLFGTQLNYTPDMSDAQKDKALVNSKGLLGKIFLSFSPSRNLKKMFYSPQKDDDYLTVLNGIRVISMYFVILGHAAGIMVNGGATNIVDTFSIISTWWVILIGTGFYSVDTFFFLSAFLATYLMIGKFYGKRMFNIPMIYLHRLIRVWPTILLLTLFIITFFVFMGSGPVWLPFAEREAANCRESWWVNLLFITSWYHSAPCISQLWYLANEMTFFIFVPLIVLAYLNSKMIGYLIVGFANVISIILPFIFSHVRGHGISILTTPAQEYVPEIYNYPYTRTGSYFVGVLFGILYFEWNKSRTDPSYQVTIGAKIYNTIKNSTVLCYICIVMGGLVMLFFILFPRIELKDISQRTIGQIPSDFFNAFHRSLFVTGMATFLAPMMIGRMTLLKDLFGGKLWAPWAKVTFMSFLIHIHVLGWFFAKSKASIYIDGPANIFGSLATFLVTVLVSIPFALMFESPILQFERLVLFPPKARPALVKKELLEKYQINETDESELTRDDKEFPHKMH</sequence>
<feature type="transmembrane region" description="Helical" evidence="1">
    <location>
        <begin position="194"/>
        <end position="219"/>
    </location>
</feature>
<feature type="transmembrane region" description="Helical" evidence="1">
    <location>
        <begin position="345"/>
        <end position="366"/>
    </location>
</feature>
<feature type="transmembrane region" description="Helical" evidence="1">
    <location>
        <begin position="117"/>
        <end position="136"/>
    </location>
</feature>
<feature type="transmembrane region" description="Helical" evidence="1">
    <location>
        <begin position="573"/>
        <end position="596"/>
    </location>
</feature>
<keyword evidence="4" id="KW-1185">Reference proteome</keyword>
<dbReference type="PANTHER" id="PTHR11161">
    <property type="entry name" value="O-ACYLTRANSFERASE"/>
    <property type="match status" value="1"/>
</dbReference>
<dbReference type="EMBL" id="CAMPGE010001707">
    <property type="protein sequence ID" value="CAI2360507.1"/>
    <property type="molecule type" value="Genomic_DNA"/>
</dbReference>
<evidence type="ECO:0000256" key="1">
    <source>
        <dbReference type="SAM" id="Phobius"/>
    </source>
</evidence>
<evidence type="ECO:0000313" key="4">
    <source>
        <dbReference type="Proteomes" id="UP001295684"/>
    </source>
</evidence>
<feature type="transmembrane region" description="Helical" evidence="1">
    <location>
        <begin position="290"/>
        <end position="310"/>
    </location>
</feature>
<feature type="transmembrane region" description="Helical" evidence="1">
    <location>
        <begin position="251"/>
        <end position="269"/>
    </location>
</feature>
<dbReference type="InterPro" id="IPR002656">
    <property type="entry name" value="Acyl_transf_3_dom"/>
</dbReference>
<protein>
    <recommendedName>
        <fullName evidence="2">Acyltransferase 3 domain-containing protein</fullName>
    </recommendedName>
</protein>
<evidence type="ECO:0000259" key="2">
    <source>
        <dbReference type="Pfam" id="PF01757"/>
    </source>
</evidence>
<feature type="transmembrane region" description="Helical" evidence="1">
    <location>
        <begin position="504"/>
        <end position="523"/>
    </location>
</feature>
<evidence type="ECO:0000313" key="3">
    <source>
        <dbReference type="EMBL" id="CAI2360507.1"/>
    </source>
</evidence>
<proteinExistence type="predicted"/>
<feature type="transmembrane region" description="Helical" evidence="1">
    <location>
        <begin position="373"/>
        <end position="393"/>
    </location>
</feature>
<keyword evidence="1" id="KW-0812">Transmembrane</keyword>
<reference evidence="3" key="1">
    <citation type="submission" date="2023-07" db="EMBL/GenBank/DDBJ databases">
        <authorList>
            <consortium name="AG Swart"/>
            <person name="Singh M."/>
            <person name="Singh A."/>
            <person name="Seah K."/>
            <person name="Emmerich C."/>
        </authorList>
    </citation>
    <scope>NUCLEOTIDE SEQUENCE</scope>
    <source>
        <strain evidence="3">DP1</strain>
    </source>
</reference>
<comment type="caution">
    <text evidence="3">The sequence shown here is derived from an EMBL/GenBank/DDBJ whole genome shotgun (WGS) entry which is preliminary data.</text>
</comment>
<accession>A0AAD1U1J6</accession>
<gene>
    <name evidence="3" type="ORF">ECRASSUSDP1_LOCUS1811</name>
</gene>
<dbReference type="InterPro" id="IPR052728">
    <property type="entry name" value="O2_lipid_transport_reg"/>
</dbReference>
<dbReference type="Proteomes" id="UP001295684">
    <property type="component" value="Unassembled WGS sequence"/>
</dbReference>